<reference evidence="2 3" key="1">
    <citation type="journal article" date="2007" name="Nature">
        <title>Evolution of genes and genomes on the Drosophila phylogeny.</title>
        <authorList>
            <consortium name="Drosophila 12 Genomes Consortium"/>
            <person name="Clark A.G."/>
            <person name="Eisen M.B."/>
            <person name="Smith D.R."/>
            <person name="Bergman C.M."/>
            <person name="Oliver B."/>
            <person name="Markow T.A."/>
            <person name="Kaufman T.C."/>
            <person name="Kellis M."/>
            <person name="Gelbart W."/>
            <person name="Iyer V.N."/>
            <person name="Pollard D.A."/>
            <person name="Sackton T.B."/>
            <person name="Larracuente A.M."/>
            <person name="Singh N.D."/>
            <person name="Abad J.P."/>
            <person name="Abt D.N."/>
            <person name="Adryan B."/>
            <person name="Aguade M."/>
            <person name="Akashi H."/>
            <person name="Anderson W.W."/>
            <person name="Aquadro C.F."/>
            <person name="Ardell D.H."/>
            <person name="Arguello R."/>
            <person name="Artieri C.G."/>
            <person name="Barbash D.A."/>
            <person name="Barker D."/>
            <person name="Barsanti P."/>
            <person name="Batterham P."/>
            <person name="Batzoglou S."/>
            <person name="Begun D."/>
            <person name="Bhutkar A."/>
            <person name="Blanco E."/>
            <person name="Bosak S.A."/>
            <person name="Bradley R.K."/>
            <person name="Brand A.D."/>
            <person name="Brent M.R."/>
            <person name="Brooks A.N."/>
            <person name="Brown R.H."/>
            <person name="Butlin R.K."/>
            <person name="Caggese C."/>
            <person name="Calvi B.R."/>
            <person name="Bernardo de Carvalho A."/>
            <person name="Caspi A."/>
            <person name="Castrezana S."/>
            <person name="Celniker S.E."/>
            <person name="Chang J.L."/>
            <person name="Chapple C."/>
            <person name="Chatterji S."/>
            <person name="Chinwalla A."/>
            <person name="Civetta A."/>
            <person name="Clifton S.W."/>
            <person name="Comeron J.M."/>
            <person name="Costello J.C."/>
            <person name="Coyne J.A."/>
            <person name="Daub J."/>
            <person name="David R.G."/>
            <person name="Delcher A.L."/>
            <person name="Delehaunty K."/>
            <person name="Do C.B."/>
            <person name="Ebling H."/>
            <person name="Edwards K."/>
            <person name="Eickbush T."/>
            <person name="Evans J.D."/>
            <person name="Filipski A."/>
            <person name="Findeiss S."/>
            <person name="Freyhult E."/>
            <person name="Fulton L."/>
            <person name="Fulton R."/>
            <person name="Garcia A.C."/>
            <person name="Gardiner A."/>
            <person name="Garfield D.A."/>
            <person name="Garvin B.E."/>
            <person name="Gibson G."/>
            <person name="Gilbert D."/>
            <person name="Gnerre S."/>
            <person name="Godfrey J."/>
            <person name="Good R."/>
            <person name="Gotea V."/>
            <person name="Gravely B."/>
            <person name="Greenberg A.J."/>
            <person name="Griffiths-Jones S."/>
            <person name="Gross S."/>
            <person name="Guigo R."/>
            <person name="Gustafson E.A."/>
            <person name="Haerty W."/>
            <person name="Hahn M.W."/>
            <person name="Halligan D.L."/>
            <person name="Halpern A.L."/>
            <person name="Halter G.M."/>
            <person name="Han M.V."/>
            <person name="Heger A."/>
            <person name="Hillier L."/>
            <person name="Hinrichs A.S."/>
            <person name="Holmes I."/>
            <person name="Hoskins R.A."/>
            <person name="Hubisz M.J."/>
            <person name="Hultmark D."/>
            <person name="Huntley M.A."/>
            <person name="Jaffe D.B."/>
            <person name="Jagadeeshan S."/>
            <person name="Jeck W.R."/>
            <person name="Johnson J."/>
            <person name="Jones C.D."/>
            <person name="Jordan W.C."/>
            <person name="Karpen G.H."/>
            <person name="Kataoka E."/>
            <person name="Keightley P.D."/>
            <person name="Kheradpour P."/>
            <person name="Kirkness E.F."/>
            <person name="Koerich L.B."/>
            <person name="Kristiansen K."/>
            <person name="Kudrna D."/>
            <person name="Kulathinal R.J."/>
            <person name="Kumar S."/>
            <person name="Kwok R."/>
            <person name="Lander E."/>
            <person name="Langley C.H."/>
            <person name="Lapoint R."/>
            <person name="Lazzaro B.P."/>
            <person name="Lee S.J."/>
            <person name="Levesque L."/>
            <person name="Li R."/>
            <person name="Lin C.F."/>
            <person name="Lin M.F."/>
            <person name="Lindblad-Toh K."/>
            <person name="Llopart A."/>
            <person name="Long M."/>
            <person name="Low L."/>
            <person name="Lozovsky E."/>
            <person name="Lu J."/>
            <person name="Luo M."/>
            <person name="Machado C.A."/>
            <person name="Makalowski W."/>
            <person name="Marzo M."/>
            <person name="Matsuda M."/>
            <person name="Matzkin L."/>
            <person name="McAllister B."/>
            <person name="McBride C.S."/>
            <person name="McKernan B."/>
            <person name="McKernan K."/>
            <person name="Mendez-Lago M."/>
            <person name="Minx P."/>
            <person name="Mollenhauer M.U."/>
            <person name="Montooth K."/>
            <person name="Mount S.M."/>
            <person name="Mu X."/>
            <person name="Myers E."/>
            <person name="Negre B."/>
            <person name="Newfeld S."/>
            <person name="Nielsen R."/>
            <person name="Noor M.A."/>
            <person name="O'Grady P."/>
            <person name="Pachter L."/>
            <person name="Papaceit M."/>
            <person name="Parisi M.J."/>
            <person name="Parisi M."/>
            <person name="Parts L."/>
            <person name="Pedersen J.S."/>
            <person name="Pesole G."/>
            <person name="Phillippy A.M."/>
            <person name="Ponting C.P."/>
            <person name="Pop M."/>
            <person name="Porcelli D."/>
            <person name="Powell J.R."/>
            <person name="Prohaska S."/>
            <person name="Pruitt K."/>
            <person name="Puig M."/>
            <person name="Quesneville H."/>
            <person name="Ram K.R."/>
            <person name="Rand D."/>
            <person name="Rasmussen M.D."/>
            <person name="Reed L.K."/>
            <person name="Reenan R."/>
            <person name="Reily A."/>
            <person name="Remington K.A."/>
            <person name="Rieger T.T."/>
            <person name="Ritchie M.G."/>
            <person name="Robin C."/>
            <person name="Rogers Y.H."/>
            <person name="Rohde C."/>
            <person name="Rozas J."/>
            <person name="Rubenfield M.J."/>
            <person name="Ruiz A."/>
            <person name="Russo S."/>
            <person name="Salzberg S.L."/>
            <person name="Sanchez-Gracia A."/>
            <person name="Saranga D.J."/>
            <person name="Sato H."/>
            <person name="Schaeffer S.W."/>
            <person name="Schatz M.C."/>
            <person name="Schlenke T."/>
            <person name="Schwartz R."/>
            <person name="Segarra C."/>
            <person name="Singh R.S."/>
            <person name="Sirot L."/>
            <person name="Sirota M."/>
            <person name="Sisneros N.B."/>
            <person name="Smith C.D."/>
            <person name="Smith T.F."/>
            <person name="Spieth J."/>
            <person name="Stage D.E."/>
            <person name="Stark A."/>
            <person name="Stephan W."/>
            <person name="Strausberg R.L."/>
            <person name="Strempel S."/>
            <person name="Sturgill D."/>
            <person name="Sutton G."/>
            <person name="Sutton G.G."/>
            <person name="Tao W."/>
            <person name="Teichmann S."/>
            <person name="Tobari Y.N."/>
            <person name="Tomimura Y."/>
            <person name="Tsolas J.M."/>
            <person name="Valente V.L."/>
            <person name="Venter E."/>
            <person name="Venter J.C."/>
            <person name="Vicario S."/>
            <person name="Vieira F.G."/>
            <person name="Vilella A.J."/>
            <person name="Villasante A."/>
            <person name="Walenz B."/>
            <person name="Wang J."/>
            <person name="Wasserman M."/>
            <person name="Watts T."/>
            <person name="Wilson D."/>
            <person name="Wilson R.K."/>
            <person name="Wing R.A."/>
            <person name="Wolfner M.F."/>
            <person name="Wong A."/>
            <person name="Wong G.K."/>
            <person name="Wu C.I."/>
            <person name="Wu G."/>
            <person name="Yamamoto D."/>
            <person name="Yang H.P."/>
            <person name="Yang S.P."/>
            <person name="Yorke J.A."/>
            <person name="Yoshida K."/>
            <person name="Zdobnov E."/>
            <person name="Zhang P."/>
            <person name="Zhang Y."/>
            <person name="Zimin A.V."/>
            <person name="Baldwin J."/>
            <person name="Abdouelleil A."/>
            <person name="Abdulkadir J."/>
            <person name="Abebe A."/>
            <person name="Abera B."/>
            <person name="Abreu J."/>
            <person name="Acer S.C."/>
            <person name="Aftuck L."/>
            <person name="Alexander A."/>
            <person name="An P."/>
            <person name="Anderson E."/>
            <person name="Anderson S."/>
            <person name="Arachi H."/>
            <person name="Azer M."/>
            <person name="Bachantsang P."/>
            <person name="Barry A."/>
            <person name="Bayul T."/>
            <person name="Berlin A."/>
            <person name="Bessette D."/>
            <person name="Bloom T."/>
            <person name="Blye J."/>
            <person name="Boguslavskiy L."/>
            <person name="Bonnet C."/>
            <person name="Boukhgalter B."/>
            <person name="Bourzgui I."/>
            <person name="Brown A."/>
            <person name="Cahill P."/>
            <person name="Channer S."/>
            <person name="Cheshatsang Y."/>
            <person name="Chuda L."/>
            <person name="Citroen M."/>
            <person name="Collymore A."/>
            <person name="Cooke P."/>
            <person name="Costello M."/>
            <person name="D'Aco K."/>
            <person name="Daza R."/>
            <person name="De Haan G."/>
            <person name="DeGray S."/>
            <person name="DeMaso C."/>
            <person name="Dhargay N."/>
            <person name="Dooley K."/>
            <person name="Dooley E."/>
            <person name="Doricent M."/>
            <person name="Dorje P."/>
            <person name="Dorjee K."/>
            <person name="Dupes A."/>
            <person name="Elong R."/>
            <person name="Falk J."/>
            <person name="Farina A."/>
            <person name="Faro S."/>
            <person name="Ferguson D."/>
            <person name="Fisher S."/>
            <person name="Foley C.D."/>
            <person name="Franke A."/>
            <person name="Friedrich D."/>
            <person name="Gadbois L."/>
            <person name="Gearin G."/>
            <person name="Gearin C.R."/>
            <person name="Giannoukos G."/>
            <person name="Goode T."/>
            <person name="Graham J."/>
            <person name="Grandbois E."/>
            <person name="Grewal S."/>
            <person name="Gyaltsen K."/>
            <person name="Hafez N."/>
            <person name="Hagos B."/>
            <person name="Hall J."/>
            <person name="Henson C."/>
            <person name="Hollinger A."/>
            <person name="Honan T."/>
            <person name="Huard M.D."/>
            <person name="Hughes L."/>
            <person name="Hurhula B."/>
            <person name="Husby M.E."/>
            <person name="Kamat A."/>
            <person name="Kanga B."/>
            <person name="Kashin S."/>
            <person name="Khazanovich D."/>
            <person name="Kisner P."/>
            <person name="Lance K."/>
            <person name="Lara M."/>
            <person name="Lee W."/>
            <person name="Lennon N."/>
            <person name="Letendre F."/>
            <person name="LeVine R."/>
            <person name="Lipovsky A."/>
            <person name="Liu X."/>
            <person name="Liu J."/>
            <person name="Liu S."/>
            <person name="Lokyitsang T."/>
            <person name="Lokyitsang Y."/>
            <person name="Lubonja R."/>
            <person name="Lui A."/>
            <person name="MacDonald P."/>
            <person name="Magnisalis V."/>
            <person name="Maru K."/>
            <person name="Matthews C."/>
            <person name="McCusker W."/>
            <person name="McDonough S."/>
            <person name="Mehta T."/>
            <person name="Meldrim J."/>
            <person name="Meneus L."/>
            <person name="Mihai O."/>
            <person name="Mihalev A."/>
            <person name="Mihova T."/>
            <person name="Mittelman R."/>
            <person name="Mlenga V."/>
            <person name="Montmayeur A."/>
            <person name="Mulrain L."/>
            <person name="Navidi A."/>
            <person name="Naylor J."/>
            <person name="Negash T."/>
            <person name="Nguyen T."/>
            <person name="Nguyen N."/>
            <person name="Nicol R."/>
            <person name="Norbu C."/>
            <person name="Norbu N."/>
            <person name="Novod N."/>
            <person name="O'Neill B."/>
            <person name="Osman S."/>
            <person name="Markiewicz E."/>
            <person name="Oyono O.L."/>
            <person name="Patti C."/>
            <person name="Phunkhang P."/>
            <person name="Pierre F."/>
            <person name="Priest M."/>
            <person name="Raghuraman S."/>
            <person name="Rege F."/>
            <person name="Reyes R."/>
            <person name="Rise C."/>
            <person name="Rogov P."/>
            <person name="Ross K."/>
            <person name="Ryan E."/>
            <person name="Settipalli S."/>
            <person name="Shea T."/>
            <person name="Sherpa N."/>
            <person name="Shi L."/>
            <person name="Shih D."/>
            <person name="Sparrow T."/>
            <person name="Spaulding J."/>
            <person name="Stalker J."/>
            <person name="Stange-Thomann N."/>
            <person name="Stavropoulos S."/>
            <person name="Stone C."/>
            <person name="Strader C."/>
            <person name="Tesfaye S."/>
            <person name="Thomson T."/>
            <person name="Thoulutsang Y."/>
            <person name="Thoulutsang D."/>
            <person name="Topham K."/>
            <person name="Topping I."/>
            <person name="Tsamla T."/>
            <person name="Vassiliev H."/>
            <person name="Vo A."/>
            <person name="Wangchuk T."/>
            <person name="Wangdi T."/>
            <person name="Weiand M."/>
            <person name="Wilkinson J."/>
            <person name="Wilson A."/>
            <person name="Yadav S."/>
            <person name="Young G."/>
            <person name="Yu Q."/>
            <person name="Zembek L."/>
            <person name="Zhong D."/>
            <person name="Zimmer A."/>
            <person name="Zwirko Z."/>
            <person name="Jaffe D.B."/>
            <person name="Alvarez P."/>
            <person name="Brockman W."/>
            <person name="Butler J."/>
            <person name="Chin C."/>
            <person name="Gnerre S."/>
            <person name="Grabherr M."/>
            <person name="Kleber M."/>
            <person name="Mauceli E."/>
            <person name="MacCallum I."/>
        </authorList>
    </citation>
    <scope>NUCLEOTIDE SEQUENCE [LARGE SCALE GENOMIC DNA]</scope>
    <source>
        <strain evidence="3">Tucson 15010-1051.87</strain>
    </source>
</reference>
<dbReference type="EMBL" id="CH940651">
    <property type="protein sequence ID" value="KRF82187.1"/>
    <property type="molecule type" value="Genomic_DNA"/>
</dbReference>
<accession>A0A0Q9WN60</accession>
<keyword evidence="3" id="KW-1185">Reference proteome</keyword>
<dbReference type="InParanoid" id="A0A0Q9WN60"/>
<feature type="signal peptide" evidence="1">
    <location>
        <begin position="1"/>
        <end position="30"/>
    </location>
</feature>
<organism evidence="2 3">
    <name type="scientific">Drosophila virilis</name>
    <name type="common">Fruit fly</name>
    <dbReference type="NCBI Taxonomy" id="7244"/>
    <lineage>
        <taxon>Eukaryota</taxon>
        <taxon>Metazoa</taxon>
        <taxon>Ecdysozoa</taxon>
        <taxon>Arthropoda</taxon>
        <taxon>Hexapoda</taxon>
        <taxon>Insecta</taxon>
        <taxon>Pterygota</taxon>
        <taxon>Neoptera</taxon>
        <taxon>Endopterygota</taxon>
        <taxon>Diptera</taxon>
        <taxon>Brachycera</taxon>
        <taxon>Muscomorpha</taxon>
        <taxon>Ephydroidea</taxon>
        <taxon>Drosophilidae</taxon>
        <taxon>Drosophila</taxon>
    </lineage>
</organism>
<dbReference type="Proteomes" id="UP000008792">
    <property type="component" value="Unassembled WGS sequence"/>
</dbReference>
<dbReference type="AlphaFoldDB" id="A0A0Q9WN60"/>
<keyword evidence="1" id="KW-0732">Signal</keyword>
<evidence type="ECO:0000256" key="1">
    <source>
        <dbReference type="SAM" id="SignalP"/>
    </source>
</evidence>
<evidence type="ECO:0000313" key="2">
    <source>
        <dbReference type="EMBL" id="KRF82187.1"/>
    </source>
</evidence>
<sequence length="92" mass="9710">MQFPRRNTLTLFAIALALVCFLEMAPSARADCLKGQLAEKAKGICSPFLNFLPCGIIVDQVVGIFNSVCDSANVKDISSSSTTTATTVAPKA</sequence>
<evidence type="ECO:0000313" key="3">
    <source>
        <dbReference type="Proteomes" id="UP000008792"/>
    </source>
</evidence>
<feature type="chain" id="PRO_5006386964" evidence="1">
    <location>
        <begin position="31"/>
        <end position="92"/>
    </location>
</feature>
<name>A0A0Q9WN60_DROVI</name>
<gene>
    <name evidence="2" type="primary">Dvir\GJ26319</name>
    <name evidence="2" type="ORF">Dvir_GJ26319</name>
</gene>
<proteinExistence type="predicted"/>
<protein>
    <submittedName>
        <fullName evidence="2">Uncharacterized protein</fullName>
    </submittedName>
</protein>